<feature type="domain" description="EF-hand" evidence="4">
    <location>
        <begin position="150"/>
        <end position="185"/>
    </location>
</feature>
<dbReference type="Gene3D" id="1.10.238.10">
    <property type="entry name" value="EF-hand"/>
    <property type="match status" value="4"/>
</dbReference>
<dbReference type="Proteomes" id="UP001272242">
    <property type="component" value="Unassembled WGS sequence"/>
</dbReference>
<evidence type="ECO:0000256" key="2">
    <source>
        <dbReference type="ARBA" id="ARBA00022737"/>
    </source>
</evidence>
<dbReference type="RefSeq" id="WP_320689556.1">
    <property type="nucleotide sequence ID" value="NZ_JAXBLV010000235.1"/>
</dbReference>
<sequence>MNRVIFVALVGAAVLCAAPAGPAQPAPSPRADALELLFIGGEKPARLELRAEIDGRPVPAVWDDTFAKLFAYFDRDADGALDATEAARLPSAFALRQVLWGQSTPFSGAAPPLADIDLNGDGKASPDEVADFYRRAGLGGVLVGAGRAPATDALTDALLKHLDTNKDGTLTEAEVKAAPDALKRLDANDDELVGPGELVERTAYPGALGSILVTAPAPNGAPDAVADALPFVVLPLRTADRGWEAVAAARRAAAKRPAFAGDALRGARADAPAVAWRVRFGGGKLAGGAVEAGDVKPPASGQLVYAAGAVRLELRSDEGKLAEPVAAARKRYAAQFAEADADANARLDPKELAAPKAGTLKQLAAAADRNGDGALSDTELTAWLDLQDQIARGHVLLTVIDHGAGLFELLDADHDGALSVRELRGAWDRLTAAGCVTDGRFDRAKLPRQLLAAISRGHPKSSPGKPARPGPAWFVAMDRNGDGDVSRREFTGPAAVFDTLDADKDGLLDAREAGAAVKK</sequence>
<accession>A0ABU5F9D3</accession>
<dbReference type="PROSITE" id="PS00018">
    <property type="entry name" value="EF_HAND_1"/>
    <property type="match status" value="4"/>
</dbReference>
<keyword evidence="6" id="KW-1185">Reference proteome</keyword>
<gene>
    <name evidence="5" type="ORF">R5W23_004841</name>
</gene>
<feature type="domain" description="EF-hand" evidence="4">
    <location>
        <begin position="398"/>
        <end position="433"/>
    </location>
</feature>
<proteinExistence type="predicted"/>
<evidence type="ECO:0000259" key="4">
    <source>
        <dbReference type="PROSITE" id="PS50222"/>
    </source>
</evidence>
<keyword evidence="1" id="KW-0479">Metal-binding</keyword>
<evidence type="ECO:0000256" key="3">
    <source>
        <dbReference type="SAM" id="SignalP"/>
    </source>
</evidence>
<evidence type="ECO:0000313" key="6">
    <source>
        <dbReference type="Proteomes" id="UP001272242"/>
    </source>
</evidence>
<name>A0ABU5F9D3_9BACT</name>
<dbReference type="SMART" id="SM00054">
    <property type="entry name" value="EFh"/>
    <property type="match status" value="4"/>
</dbReference>
<dbReference type="PROSITE" id="PS50222">
    <property type="entry name" value="EF_HAND_2"/>
    <property type="match status" value="3"/>
</dbReference>
<organism evidence="5 6">
    <name type="scientific">Gemmata algarum</name>
    <dbReference type="NCBI Taxonomy" id="2975278"/>
    <lineage>
        <taxon>Bacteria</taxon>
        <taxon>Pseudomonadati</taxon>
        <taxon>Planctomycetota</taxon>
        <taxon>Planctomycetia</taxon>
        <taxon>Gemmatales</taxon>
        <taxon>Gemmataceae</taxon>
        <taxon>Gemmata</taxon>
    </lineage>
</organism>
<evidence type="ECO:0000256" key="1">
    <source>
        <dbReference type="ARBA" id="ARBA00022723"/>
    </source>
</evidence>
<feature type="domain" description="EF-hand" evidence="4">
    <location>
        <begin position="61"/>
        <end position="96"/>
    </location>
</feature>
<keyword evidence="3" id="KW-0732">Signal</keyword>
<dbReference type="PANTHER" id="PTHR10827:SF98">
    <property type="entry name" value="45 KDA CALCIUM-BINDING PROTEIN"/>
    <property type="match status" value="1"/>
</dbReference>
<evidence type="ECO:0000313" key="5">
    <source>
        <dbReference type="EMBL" id="MDY3563340.1"/>
    </source>
</evidence>
<dbReference type="InterPro" id="IPR018247">
    <property type="entry name" value="EF_Hand_1_Ca_BS"/>
</dbReference>
<dbReference type="SUPFAM" id="SSF47473">
    <property type="entry name" value="EF-hand"/>
    <property type="match status" value="2"/>
</dbReference>
<dbReference type="PANTHER" id="PTHR10827">
    <property type="entry name" value="RETICULOCALBIN"/>
    <property type="match status" value="1"/>
</dbReference>
<feature type="chain" id="PRO_5045844138" evidence="3">
    <location>
        <begin position="24"/>
        <end position="519"/>
    </location>
</feature>
<feature type="signal peptide" evidence="3">
    <location>
        <begin position="1"/>
        <end position="23"/>
    </location>
</feature>
<dbReference type="Pfam" id="PF13202">
    <property type="entry name" value="EF-hand_5"/>
    <property type="match status" value="4"/>
</dbReference>
<protein>
    <submittedName>
        <fullName evidence="5">EF-hand domain-containing protein</fullName>
    </submittedName>
</protein>
<keyword evidence="2" id="KW-0677">Repeat</keyword>
<reference evidence="6" key="1">
    <citation type="journal article" date="2023" name="Mar. Drugs">
        <title>Gemmata algarum, a Novel Planctomycete Isolated from an Algal Mat, Displays Antimicrobial Activity.</title>
        <authorList>
            <person name="Kumar G."/>
            <person name="Kallscheuer N."/>
            <person name="Kashif M."/>
            <person name="Ahamad S."/>
            <person name="Jagadeeshwari U."/>
            <person name="Pannikurungottu S."/>
            <person name="Haufschild T."/>
            <person name="Kabuu M."/>
            <person name="Sasikala C."/>
            <person name="Jogler C."/>
            <person name="Ramana C."/>
        </authorList>
    </citation>
    <scope>NUCLEOTIDE SEQUENCE [LARGE SCALE GENOMIC DNA]</scope>
    <source>
        <strain evidence="6">JC673</strain>
    </source>
</reference>
<dbReference type="EMBL" id="JAXBLV010000235">
    <property type="protein sequence ID" value="MDY3563340.1"/>
    <property type="molecule type" value="Genomic_DNA"/>
</dbReference>
<dbReference type="InterPro" id="IPR011992">
    <property type="entry name" value="EF-hand-dom_pair"/>
</dbReference>
<dbReference type="InterPro" id="IPR002048">
    <property type="entry name" value="EF_hand_dom"/>
</dbReference>
<comment type="caution">
    <text evidence="5">The sequence shown here is derived from an EMBL/GenBank/DDBJ whole genome shotgun (WGS) entry which is preliminary data.</text>
</comment>